<accession>A0A3B0MBH5</accession>
<reference evidence="3" key="1">
    <citation type="submission" date="2018-08" db="EMBL/GenBank/DDBJ databases">
        <authorList>
            <person name="Rodrigo-Torres L."/>
            <person name="Arahal R. D."/>
            <person name="Lucena T."/>
        </authorList>
    </citation>
    <scope>NUCLEOTIDE SEQUENCE [LARGE SCALE GENOMIC DNA]</scope>
    <source>
        <strain evidence="3">CECT 7235</strain>
    </source>
</reference>
<evidence type="ECO:0000259" key="1">
    <source>
        <dbReference type="Pfam" id="PF14338"/>
    </source>
</evidence>
<gene>
    <name evidence="2" type="ORF">ROE7235_02781</name>
</gene>
<keyword evidence="3" id="KW-1185">Reference proteome</keyword>
<evidence type="ECO:0000313" key="2">
    <source>
        <dbReference type="EMBL" id="SUZ33013.1"/>
    </source>
</evidence>
<dbReference type="Pfam" id="PF14338">
    <property type="entry name" value="Mrr_N"/>
    <property type="match status" value="1"/>
</dbReference>
<dbReference type="OrthoDB" id="9803736at2"/>
<proteinExistence type="predicted"/>
<dbReference type="InterPro" id="IPR025745">
    <property type="entry name" value="Mrr-like_N_dom"/>
</dbReference>
<protein>
    <recommendedName>
        <fullName evidence="1">Restriction system protein Mrr-like N-terminal domain-containing protein</fullName>
    </recommendedName>
</protein>
<organism evidence="2 3">
    <name type="scientific">Roseinatronobacter ekhonensis</name>
    <dbReference type="NCBI Taxonomy" id="254356"/>
    <lineage>
        <taxon>Bacteria</taxon>
        <taxon>Pseudomonadati</taxon>
        <taxon>Pseudomonadota</taxon>
        <taxon>Alphaproteobacteria</taxon>
        <taxon>Rhodobacterales</taxon>
        <taxon>Paracoccaceae</taxon>
        <taxon>Roseinatronobacter</taxon>
    </lineage>
</organism>
<evidence type="ECO:0000313" key="3">
    <source>
        <dbReference type="Proteomes" id="UP000272908"/>
    </source>
</evidence>
<feature type="domain" description="Restriction system protein Mrr-like N-terminal" evidence="1">
    <location>
        <begin position="6"/>
        <end position="51"/>
    </location>
</feature>
<dbReference type="EMBL" id="UIHC01000035">
    <property type="protein sequence ID" value="SUZ33013.1"/>
    <property type="molecule type" value="Genomic_DNA"/>
</dbReference>
<dbReference type="Proteomes" id="UP000272908">
    <property type="component" value="Unassembled WGS sequence"/>
</dbReference>
<name>A0A3B0MBH5_9RHOB</name>
<sequence length="53" mass="5867">MAAPDFQTFILPVLQLFAEGKTSVKECVEPLKERLSISEEDAQETLQSGQTVL</sequence>
<dbReference type="RefSeq" id="WP_121096102.1">
    <property type="nucleotide sequence ID" value="NZ_UIHC01000035.1"/>
</dbReference>
<dbReference type="AlphaFoldDB" id="A0A3B0MBH5"/>